<accession>A0A934TP38</accession>
<dbReference type="RefSeq" id="WP_201165978.1">
    <property type="nucleotide sequence ID" value="NZ_JAEPWM010000001.1"/>
</dbReference>
<sequence>MKTSLDACVVRDNRVFAYGWAFDGRCAVAQLRLRVTLADRRSVMLPVVAQKERRDVAEAFPTEPHAGHSGWLVYGAWEGAQAVALALVGVLENGEEFTCALAVDGLRAGDAAWDAGDFFRRLSRRARMWVRGDRRAKPQADGGATPEVWMAELRAALHARGSESCPLVFDHSMGGGASGYSAGWISQHLRDRPLVLVLSFEIASLRYTLELRSAHGVARIFHFITPPADALAGSGIVDEVLYNDAVSFPRPECVPDWLLAFRAQPGTTLHVVIHDYLAVCPSQFLLNDAGRFCGVPDLVECTRCLPRNDNEFARLFPPASMPVWREAWGRALAAADTITCFSASSESLLRRAYPALVPGRIRVHPHAVEGFDALPVVDLSAPLHIGVVGAIGWHKGAGVLKELAEEIVRRSLPVKITVIGSVYARCDASVVRSTGPFSRDDLPRLISGSGANVFLLPSICPETFSYVTQELIMLGVPLACFDFGAPADRVGTYCFGRVLPRGTAADLLDRLLRFHQDIADQHAELA</sequence>
<name>A0A934TP38_9BURK</name>
<evidence type="ECO:0000313" key="1">
    <source>
        <dbReference type="EMBL" id="MBK6004585.1"/>
    </source>
</evidence>
<dbReference type="Gene3D" id="3.40.50.2000">
    <property type="entry name" value="Glycogen Phosphorylase B"/>
    <property type="match status" value="1"/>
</dbReference>
<dbReference type="Pfam" id="PF13692">
    <property type="entry name" value="Glyco_trans_1_4"/>
    <property type="match status" value="1"/>
</dbReference>
<gene>
    <name evidence="1" type="ORF">JJB11_00655</name>
</gene>
<dbReference type="EMBL" id="JAEPWM010000001">
    <property type="protein sequence ID" value="MBK6004585.1"/>
    <property type="molecule type" value="Genomic_DNA"/>
</dbReference>
<dbReference type="SUPFAM" id="SSF53756">
    <property type="entry name" value="UDP-Glycosyltransferase/glycogen phosphorylase"/>
    <property type="match status" value="1"/>
</dbReference>
<reference evidence="1" key="1">
    <citation type="journal article" date="2012" name="J. Microbiol. Biotechnol.">
        <title>Ramlibacter ginsenosidimutans sp. nov., with ginsenoside-converting activity.</title>
        <authorList>
            <person name="Wang L."/>
            <person name="An D.S."/>
            <person name="Kim S.G."/>
            <person name="Jin F.X."/>
            <person name="Kim S.C."/>
            <person name="Lee S.T."/>
            <person name="Im W.T."/>
        </authorList>
    </citation>
    <scope>NUCLEOTIDE SEQUENCE</scope>
    <source>
        <strain evidence="1">KACC 17527</strain>
    </source>
</reference>
<comment type="caution">
    <text evidence="1">The sequence shown here is derived from an EMBL/GenBank/DDBJ whole genome shotgun (WGS) entry which is preliminary data.</text>
</comment>
<keyword evidence="2" id="KW-1185">Reference proteome</keyword>
<dbReference type="AlphaFoldDB" id="A0A934TP38"/>
<proteinExistence type="predicted"/>
<reference evidence="1" key="2">
    <citation type="submission" date="2021-01" db="EMBL/GenBank/DDBJ databases">
        <authorList>
            <person name="Kang M."/>
        </authorList>
    </citation>
    <scope>NUCLEOTIDE SEQUENCE</scope>
    <source>
        <strain evidence="1">KACC 17527</strain>
    </source>
</reference>
<organism evidence="1 2">
    <name type="scientific">Ramlibacter ginsenosidimutans</name>
    <dbReference type="NCBI Taxonomy" id="502333"/>
    <lineage>
        <taxon>Bacteria</taxon>
        <taxon>Pseudomonadati</taxon>
        <taxon>Pseudomonadota</taxon>
        <taxon>Betaproteobacteria</taxon>
        <taxon>Burkholderiales</taxon>
        <taxon>Comamonadaceae</taxon>
        <taxon>Ramlibacter</taxon>
    </lineage>
</organism>
<dbReference type="Proteomes" id="UP000630528">
    <property type="component" value="Unassembled WGS sequence"/>
</dbReference>
<evidence type="ECO:0000313" key="2">
    <source>
        <dbReference type="Proteomes" id="UP000630528"/>
    </source>
</evidence>
<protein>
    <submittedName>
        <fullName evidence="1">Glycosyltransferase</fullName>
    </submittedName>
</protein>